<evidence type="ECO:0000256" key="1">
    <source>
        <dbReference type="SAM" id="MobiDB-lite"/>
    </source>
</evidence>
<protein>
    <submittedName>
        <fullName evidence="2">Uncharacterized protein</fullName>
    </submittedName>
</protein>
<name>A0A151IFL8_9HYME</name>
<feature type="region of interest" description="Disordered" evidence="1">
    <location>
        <begin position="83"/>
        <end position="161"/>
    </location>
</feature>
<dbReference type="AlphaFoldDB" id="A0A151IFL8"/>
<organism evidence="2 3">
    <name type="scientific">Cyphomyrmex costatus</name>
    <dbReference type="NCBI Taxonomy" id="456900"/>
    <lineage>
        <taxon>Eukaryota</taxon>
        <taxon>Metazoa</taxon>
        <taxon>Ecdysozoa</taxon>
        <taxon>Arthropoda</taxon>
        <taxon>Hexapoda</taxon>
        <taxon>Insecta</taxon>
        <taxon>Pterygota</taxon>
        <taxon>Neoptera</taxon>
        <taxon>Endopterygota</taxon>
        <taxon>Hymenoptera</taxon>
        <taxon>Apocrita</taxon>
        <taxon>Aculeata</taxon>
        <taxon>Formicoidea</taxon>
        <taxon>Formicidae</taxon>
        <taxon>Myrmicinae</taxon>
        <taxon>Cyphomyrmex</taxon>
    </lineage>
</organism>
<evidence type="ECO:0000313" key="2">
    <source>
        <dbReference type="EMBL" id="KYM99547.1"/>
    </source>
</evidence>
<sequence length="161" mass="18596">EHHDLIQQIPEEASSQENRERRLPPIKEFQREYRAGKASARIRCAQKIVTQLDVSTNPRGTSTSTSLASSSLSCNRAVYNASTKRPLTMPKKMSVVQEVQKAKKEKKLRKEKEKAEKIRQKEEKKAENIKQKEAKKLAKEEEKKEAKTRQKETENIPLLKD</sequence>
<reference evidence="2 3" key="1">
    <citation type="submission" date="2016-03" db="EMBL/GenBank/DDBJ databases">
        <title>Cyphomyrmex costatus WGS genome.</title>
        <authorList>
            <person name="Nygaard S."/>
            <person name="Hu H."/>
            <person name="Boomsma J."/>
            <person name="Zhang G."/>
        </authorList>
    </citation>
    <scope>NUCLEOTIDE SEQUENCE [LARGE SCALE GENOMIC DNA]</scope>
    <source>
        <strain evidence="2">MS0001</strain>
        <tissue evidence="2">Whole body</tissue>
    </source>
</reference>
<accession>A0A151IFL8</accession>
<dbReference type="STRING" id="456900.A0A151IFL8"/>
<proteinExistence type="predicted"/>
<gene>
    <name evidence="2" type="ORF">ALC62_09729</name>
</gene>
<dbReference type="Proteomes" id="UP000078542">
    <property type="component" value="Unassembled WGS sequence"/>
</dbReference>
<dbReference type="EMBL" id="KQ977808">
    <property type="protein sequence ID" value="KYM99547.1"/>
    <property type="molecule type" value="Genomic_DNA"/>
</dbReference>
<feature type="compositionally biased region" description="Basic and acidic residues" evidence="1">
    <location>
        <begin position="17"/>
        <end position="30"/>
    </location>
</feature>
<feature type="compositionally biased region" description="Basic and acidic residues" evidence="1">
    <location>
        <begin position="108"/>
        <end position="161"/>
    </location>
</feature>
<feature type="non-terminal residue" evidence="2">
    <location>
        <position position="1"/>
    </location>
</feature>
<keyword evidence="3" id="KW-1185">Reference proteome</keyword>
<evidence type="ECO:0000313" key="3">
    <source>
        <dbReference type="Proteomes" id="UP000078542"/>
    </source>
</evidence>
<feature type="region of interest" description="Disordered" evidence="1">
    <location>
        <begin position="1"/>
        <end position="30"/>
    </location>
</feature>